<dbReference type="Pfam" id="PF00232">
    <property type="entry name" value="Glyco_hydro_1"/>
    <property type="match status" value="1"/>
</dbReference>
<reference evidence="13 14" key="1">
    <citation type="submission" date="2018-03" db="EMBL/GenBank/DDBJ databases">
        <title>Adhaeribacter sp. HMF7605 Genome sequencing and assembly.</title>
        <authorList>
            <person name="Kang H."/>
            <person name="Kang J."/>
            <person name="Cha I."/>
            <person name="Kim H."/>
            <person name="Joh K."/>
        </authorList>
    </citation>
    <scope>NUCLEOTIDE SEQUENCE [LARGE SCALE GENOMIC DNA]</scope>
    <source>
        <strain evidence="13 14">HMF7605</strain>
    </source>
</reference>
<evidence type="ECO:0000256" key="9">
    <source>
        <dbReference type="PIRSR" id="PIRSR617736-1"/>
    </source>
</evidence>
<accession>A0A2T2YJE6</accession>
<keyword evidence="7 12" id="KW-0326">Glycosidase</keyword>
<dbReference type="PANTHER" id="PTHR10353:SF36">
    <property type="entry name" value="LP05116P"/>
    <property type="match status" value="1"/>
</dbReference>
<evidence type="ECO:0000256" key="2">
    <source>
        <dbReference type="ARBA" id="ARBA00010838"/>
    </source>
</evidence>
<feature type="active site" description="Proton donor" evidence="9">
    <location>
        <position position="186"/>
    </location>
</feature>
<evidence type="ECO:0000256" key="7">
    <source>
        <dbReference type="ARBA" id="ARBA00023295"/>
    </source>
</evidence>
<proteinExistence type="inferred from homology"/>
<comment type="similarity">
    <text evidence="2 12">Belongs to the glycosyl hydrolase 1 family.</text>
</comment>
<evidence type="ECO:0000256" key="4">
    <source>
        <dbReference type="ARBA" id="ARBA00022801"/>
    </source>
</evidence>
<evidence type="ECO:0000256" key="6">
    <source>
        <dbReference type="ARBA" id="ARBA00023277"/>
    </source>
</evidence>
<evidence type="ECO:0000256" key="10">
    <source>
        <dbReference type="PIRSR" id="PIRSR617736-2"/>
    </source>
</evidence>
<keyword evidence="14" id="KW-1185">Reference proteome</keyword>
<evidence type="ECO:0000256" key="11">
    <source>
        <dbReference type="PROSITE-ProRule" id="PRU10055"/>
    </source>
</evidence>
<dbReference type="GO" id="GO:0008422">
    <property type="term" value="F:beta-glucosidase activity"/>
    <property type="evidence" value="ECO:0007669"/>
    <property type="project" value="UniProtKB-EC"/>
</dbReference>
<keyword evidence="4 12" id="KW-0378">Hydrolase</keyword>
<evidence type="ECO:0000313" key="13">
    <source>
        <dbReference type="EMBL" id="PSR55628.1"/>
    </source>
</evidence>
<dbReference type="InterPro" id="IPR001360">
    <property type="entry name" value="Glyco_hydro_1"/>
</dbReference>
<feature type="binding site" evidence="10">
    <location>
        <position position="141"/>
    </location>
    <ligand>
        <name>substrate</name>
    </ligand>
</feature>
<protein>
    <recommendedName>
        <fullName evidence="3 12">Beta-glucosidase</fullName>
        <ecNumber evidence="3 12">3.2.1.21</ecNumber>
    </recommendedName>
</protein>
<feature type="binding site" evidence="10">
    <location>
        <position position="185"/>
    </location>
    <ligand>
        <name>substrate</name>
    </ligand>
</feature>
<dbReference type="Proteomes" id="UP000240357">
    <property type="component" value="Unassembled WGS sequence"/>
</dbReference>
<dbReference type="EMBL" id="PYFT01000001">
    <property type="protein sequence ID" value="PSR55628.1"/>
    <property type="molecule type" value="Genomic_DNA"/>
</dbReference>
<organism evidence="13 14">
    <name type="scientific">Adhaeribacter arboris</name>
    <dbReference type="NCBI Taxonomy" id="2072846"/>
    <lineage>
        <taxon>Bacteria</taxon>
        <taxon>Pseudomonadati</taxon>
        <taxon>Bacteroidota</taxon>
        <taxon>Cytophagia</taxon>
        <taxon>Cytophagales</taxon>
        <taxon>Hymenobacteraceae</taxon>
        <taxon>Adhaeribacter</taxon>
    </lineage>
</organism>
<dbReference type="GO" id="GO:0005829">
    <property type="term" value="C:cytosol"/>
    <property type="evidence" value="ECO:0007669"/>
    <property type="project" value="TreeGrafter"/>
</dbReference>
<keyword evidence="6" id="KW-0119">Carbohydrate metabolism</keyword>
<dbReference type="PRINTS" id="PR00131">
    <property type="entry name" value="GLHYDRLASE1"/>
</dbReference>
<dbReference type="PANTHER" id="PTHR10353">
    <property type="entry name" value="GLYCOSYL HYDROLASE"/>
    <property type="match status" value="1"/>
</dbReference>
<evidence type="ECO:0000313" key="14">
    <source>
        <dbReference type="Proteomes" id="UP000240357"/>
    </source>
</evidence>
<keyword evidence="5" id="KW-0136">Cellulose degradation</keyword>
<name>A0A2T2YJE6_9BACT</name>
<evidence type="ECO:0000256" key="5">
    <source>
        <dbReference type="ARBA" id="ARBA00023001"/>
    </source>
</evidence>
<dbReference type="PROSITE" id="PS00653">
    <property type="entry name" value="GLYCOSYL_HYDROL_F1_2"/>
    <property type="match status" value="1"/>
</dbReference>
<feature type="binding site" evidence="10">
    <location>
        <position position="315"/>
    </location>
    <ligand>
        <name>substrate</name>
    </ligand>
</feature>
<feature type="binding site" evidence="10">
    <location>
        <position position="421"/>
    </location>
    <ligand>
        <name>substrate</name>
    </ligand>
</feature>
<dbReference type="InterPro" id="IPR017853">
    <property type="entry name" value="GH"/>
</dbReference>
<dbReference type="PROSITE" id="PS00572">
    <property type="entry name" value="GLYCOSYL_HYDROL_F1_1"/>
    <property type="match status" value="1"/>
</dbReference>
<comment type="catalytic activity">
    <reaction evidence="1 12">
        <text>Hydrolysis of terminal, non-reducing beta-D-glucosyl residues with release of beta-D-glucose.</text>
        <dbReference type="EC" id="3.2.1.21"/>
    </reaction>
</comment>
<dbReference type="SUPFAM" id="SSF51445">
    <property type="entry name" value="(Trans)glycosidases"/>
    <property type="match status" value="1"/>
</dbReference>
<dbReference type="NCBIfam" id="TIGR03356">
    <property type="entry name" value="BGL"/>
    <property type="match status" value="1"/>
</dbReference>
<dbReference type="OrthoDB" id="9765195at2"/>
<dbReference type="InterPro" id="IPR017736">
    <property type="entry name" value="Glyco_hydro_1_beta-glucosidase"/>
</dbReference>
<feature type="active site" description="Nucleophile" evidence="9 11">
    <location>
        <position position="375"/>
    </location>
</feature>
<comment type="caution">
    <text evidence="13">The sequence shown here is derived from an EMBL/GenBank/DDBJ whole genome shotgun (WGS) entry which is preliminary data.</text>
</comment>
<sequence length="481" mass="54891">MQLHFSENITSAVAGTPEQALNKADFGETFKWGVSTAAHQIEGAHTTDGKGPSIWDTFSGIKGKIQSGHHANHSCDFYNRYGEDICLMDQMNIPNFRFSLAWPRIFPQGFGQVNQLGIDYYNRLIDGCLERNIEPWVTLYHWDLPQELERRGGWTNRDMVAWFQEYAHLCAQKFGDRVKYWMVLNEPMVFVGAGYFLGVHAPGRRGIKSFLAATHHAALCQAEGGRILKADLPHAEIGTTFSCSHLEPYRPQLIRDHGATRRVDAILNRLFLEPALGLGYPVADVRPLRRIEEFMQSNDEALLPFAFDFIGVQNYTREMVKYALFTPFIQAALVPPKKRGVASTVMNWEVYPPAIYHILHKFNSYPQIKKLIVTENGAAFPDQVINGQVNDTQRLHYIQEYLKQVLKAKQEGVKVDGYFVWSFTDNFEWAEGYHPRFGLVYVDYETQQRIVKASGKWYTEFLNPTACGTFPKNKGKAGFTL</sequence>
<evidence type="ECO:0000256" key="8">
    <source>
        <dbReference type="ARBA" id="ARBA00023326"/>
    </source>
</evidence>
<dbReference type="RefSeq" id="WP_106931808.1">
    <property type="nucleotide sequence ID" value="NZ_PYFT01000001.1"/>
</dbReference>
<evidence type="ECO:0000256" key="3">
    <source>
        <dbReference type="ARBA" id="ARBA00012744"/>
    </source>
</evidence>
<dbReference type="InterPro" id="IPR033132">
    <property type="entry name" value="GH_1_N_CS"/>
</dbReference>
<dbReference type="FunFam" id="3.20.20.80:FF:000004">
    <property type="entry name" value="Beta-glucosidase 6-phospho-beta-glucosidase"/>
    <property type="match status" value="1"/>
</dbReference>
<dbReference type="AlphaFoldDB" id="A0A2T2YJE6"/>
<evidence type="ECO:0000256" key="12">
    <source>
        <dbReference type="RuleBase" id="RU361175"/>
    </source>
</evidence>
<dbReference type="EC" id="3.2.1.21" evidence="3 12"/>
<evidence type="ECO:0000256" key="1">
    <source>
        <dbReference type="ARBA" id="ARBA00000448"/>
    </source>
</evidence>
<keyword evidence="8" id="KW-0624">Polysaccharide degradation</keyword>
<feature type="binding site" evidence="10">
    <location>
        <begin position="428"/>
        <end position="429"/>
    </location>
    <ligand>
        <name>substrate</name>
    </ligand>
</feature>
<feature type="binding site" evidence="10">
    <location>
        <position position="40"/>
    </location>
    <ligand>
        <name>substrate</name>
    </ligand>
</feature>
<dbReference type="InterPro" id="IPR018120">
    <property type="entry name" value="Glyco_hydro_1_AS"/>
</dbReference>
<gene>
    <name evidence="13" type="ORF">AHMF7605_20020</name>
</gene>
<dbReference type="GO" id="GO:0030245">
    <property type="term" value="P:cellulose catabolic process"/>
    <property type="evidence" value="ECO:0007669"/>
    <property type="project" value="UniProtKB-KW"/>
</dbReference>
<dbReference type="Gene3D" id="3.20.20.80">
    <property type="entry name" value="Glycosidases"/>
    <property type="match status" value="1"/>
</dbReference>